<name>A0A1A0HCU3_9ASCO</name>
<proteinExistence type="predicted"/>
<feature type="region of interest" description="Disordered" evidence="1">
    <location>
        <begin position="1"/>
        <end position="25"/>
    </location>
</feature>
<dbReference type="AlphaFoldDB" id="A0A1A0HCU3"/>
<evidence type="ECO:0000313" key="3">
    <source>
        <dbReference type="Proteomes" id="UP000092555"/>
    </source>
</evidence>
<dbReference type="RefSeq" id="XP_018712222.1">
    <property type="nucleotide sequence ID" value="XM_018855998.1"/>
</dbReference>
<dbReference type="Pfam" id="PF10175">
    <property type="entry name" value="MPP6"/>
    <property type="match status" value="1"/>
</dbReference>
<sequence length="132" mass="14857">MGLSSNVMNMKFMQKAQNSKKNDLHELETKKIRDLSEWLLPSGTVKPKIKPAVTVRTVGYGSIASLTAKENDAISNDNPKSQTAPPSNEPEKTRKDDAQTLLNEILDKAQKDQKRLQKQSKQLRKKARKLLS</sequence>
<dbReference type="OrthoDB" id="4084022at2759"/>
<dbReference type="STRING" id="869754.A0A1A0HCU3"/>
<reference evidence="2 3" key="1">
    <citation type="submission" date="2016-05" db="EMBL/GenBank/DDBJ databases">
        <title>Comparative genomics of biotechnologically important yeasts.</title>
        <authorList>
            <consortium name="DOE Joint Genome Institute"/>
            <person name="Riley R."/>
            <person name="Haridas S."/>
            <person name="Wolfe K.H."/>
            <person name="Lopes M.R."/>
            <person name="Hittinger C.T."/>
            <person name="Goker M."/>
            <person name="Salamov A."/>
            <person name="Wisecaver J."/>
            <person name="Long T.M."/>
            <person name="Aerts A.L."/>
            <person name="Barry K."/>
            <person name="Choi C."/>
            <person name="Clum A."/>
            <person name="Coughlan A.Y."/>
            <person name="Deshpande S."/>
            <person name="Douglass A.P."/>
            <person name="Hanson S.J."/>
            <person name="Klenk H.-P."/>
            <person name="LaButti K."/>
            <person name="Lapidus A."/>
            <person name="Lindquist E."/>
            <person name="Lipzen A."/>
            <person name="Meier-kolthoff J.P."/>
            <person name="Ohm R.A."/>
            <person name="Otillar R.P."/>
            <person name="Pangilinan J."/>
            <person name="Peng Y."/>
            <person name="Rokas A."/>
            <person name="Rosa C.A."/>
            <person name="Scheuner C."/>
            <person name="Sibirny A.A."/>
            <person name="Slot J.C."/>
            <person name="Stielow J.B."/>
            <person name="Sun H."/>
            <person name="Kurtzman C.P."/>
            <person name="Blackwell M."/>
            <person name="Grigoriev I.V."/>
            <person name="Jeffries T.W."/>
        </authorList>
    </citation>
    <scope>NUCLEOTIDE SEQUENCE [LARGE SCALE GENOMIC DNA]</scope>
    <source>
        <strain evidence="2 3">NRRL YB-4993</strain>
    </source>
</reference>
<dbReference type="EMBL" id="LXTC01000003">
    <property type="protein sequence ID" value="OBA21712.1"/>
    <property type="molecule type" value="Genomic_DNA"/>
</dbReference>
<protein>
    <submittedName>
        <fullName evidence="2">Uncharacterized protein</fullName>
    </submittedName>
</protein>
<comment type="caution">
    <text evidence="2">The sequence shown here is derived from an EMBL/GenBank/DDBJ whole genome shotgun (WGS) entry which is preliminary data.</text>
</comment>
<organism evidence="2 3">
    <name type="scientific">Metschnikowia bicuspidata var. bicuspidata NRRL YB-4993</name>
    <dbReference type="NCBI Taxonomy" id="869754"/>
    <lineage>
        <taxon>Eukaryota</taxon>
        <taxon>Fungi</taxon>
        <taxon>Dikarya</taxon>
        <taxon>Ascomycota</taxon>
        <taxon>Saccharomycotina</taxon>
        <taxon>Pichiomycetes</taxon>
        <taxon>Metschnikowiaceae</taxon>
        <taxon>Metschnikowia</taxon>
    </lineage>
</organism>
<feature type="compositionally biased region" description="Basic residues" evidence="1">
    <location>
        <begin position="116"/>
        <end position="132"/>
    </location>
</feature>
<feature type="region of interest" description="Disordered" evidence="1">
    <location>
        <begin position="69"/>
        <end position="97"/>
    </location>
</feature>
<gene>
    <name evidence="2" type="ORF">METBIDRAFT_32181</name>
</gene>
<dbReference type="Proteomes" id="UP000092555">
    <property type="component" value="Unassembled WGS sequence"/>
</dbReference>
<keyword evidence="3" id="KW-1185">Reference proteome</keyword>
<feature type="region of interest" description="Disordered" evidence="1">
    <location>
        <begin position="110"/>
        <end position="132"/>
    </location>
</feature>
<evidence type="ECO:0000313" key="2">
    <source>
        <dbReference type="EMBL" id="OBA21712.1"/>
    </source>
</evidence>
<feature type="compositionally biased region" description="Polar residues" evidence="1">
    <location>
        <begin position="73"/>
        <end position="86"/>
    </location>
</feature>
<dbReference type="GeneID" id="30028974"/>
<evidence type="ECO:0000256" key="1">
    <source>
        <dbReference type="SAM" id="MobiDB-lite"/>
    </source>
</evidence>
<accession>A0A1A0HCU3</accession>